<dbReference type="InterPro" id="IPR011990">
    <property type="entry name" value="TPR-like_helical_dom_sf"/>
</dbReference>
<evidence type="ECO:0000256" key="2">
    <source>
        <dbReference type="ARBA" id="ARBA00022803"/>
    </source>
</evidence>
<name>A0A9P4MXV6_9PLEO</name>
<accession>A0A9P4MXV6</accession>
<feature type="repeat" description="TPR" evidence="3">
    <location>
        <begin position="47"/>
        <end position="80"/>
    </location>
</feature>
<organism evidence="4 5">
    <name type="scientific">Lojkania enalia</name>
    <dbReference type="NCBI Taxonomy" id="147567"/>
    <lineage>
        <taxon>Eukaryota</taxon>
        <taxon>Fungi</taxon>
        <taxon>Dikarya</taxon>
        <taxon>Ascomycota</taxon>
        <taxon>Pezizomycotina</taxon>
        <taxon>Dothideomycetes</taxon>
        <taxon>Pleosporomycetidae</taxon>
        <taxon>Pleosporales</taxon>
        <taxon>Pleosporales incertae sedis</taxon>
        <taxon>Lojkania</taxon>
    </lineage>
</organism>
<reference evidence="5" key="1">
    <citation type="journal article" date="2020" name="Stud. Mycol.">
        <title>101 Dothideomycetes genomes: A test case for predicting lifestyles and emergence of pathogens.</title>
        <authorList>
            <person name="Haridas S."/>
            <person name="Albert R."/>
            <person name="Binder M."/>
            <person name="Bloem J."/>
            <person name="LaButti K."/>
            <person name="Salamov A."/>
            <person name="Andreopoulos B."/>
            <person name="Baker S."/>
            <person name="Barry K."/>
            <person name="Bills G."/>
            <person name="Bluhm B."/>
            <person name="Cannon C."/>
            <person name="Castanera R."/>
            <person name="Culley D."/>
            <person name="Daum C."/>
            <person name="Ezra D."/>
            <person name="Gonzalez J."/>
            <person name="Henrissat B."/>
            <person name="Kuo A."/>
            <person name="Liang C."/>
            <person name="Lipzen A."/>
            <person name="Lutzoni F."/>
            <person name="Magnuson J."/>
            <person name="Mondo S."/>
            <person name="Nolan M."/>
            <person name="Ohm R."/>
            <person name="Pangilinan J."/>
            <person name="Park H.-J."/>
            <person name="Ramirez L."/>
            <person name="Alfaro M."/>
            <person name="Sun H."/>
            <person name="Tritt A."/>
            <person name="Yoshinaga Y."/>
            <person name="Zwiers L.-H."/>
            <person name="Turgeon B."/>
            <person name="Goodwin S."/>
            <person name="Spatafora J."/>
            <person name="Crous P."/>
            <person name="Grigoriev I."/>
        </authorList>
    </citation>
    <scope>NUCLEOTIDE SEQUENCE [LARGE SCALE GENOMIC DNA]</scope>
    <source>
        <strain evidence="5">CBS 304.66</strain>
    </source>
</reference>
<keyword evidence="1" id="KW-0677">Repeat</keyword>
<dbReference type="Proteomes" id="UP000800093">
    <property type="component" value="Unassembled WGS sequence"/>
</dbReference>
<evidence type="ECO:0000256" key="1">
    <source>
        <dbReference type="ARBA" id="ARBA00022737"/>
    </source>
</evidence>
<dbReference type="Gene3D" id="1.25.40.10">
    <property type="entry name" value="Tetratricopeptide repeat domain"/>
    <property type="match status" value="2"/>
</dbReference>
<dbReference type="PANTHER" id="PTHR45641">
    <property type="entry name" value="TETRATRICOPEPTIDE REPEAT PROTEIN (AFU_ORTHOLOGUE AFUA_6G03870)"/>
    <property type="match status" value="1"/>
</dbReference>
<dbReference type="PROSITE" id="PS50005">
    <property type="entry name" value="TPR"/>
    <property type="match status" value="1"/>
</dbReference>
<dbReference type="EMBL" id="ML986749">
    <property type="protein sequence ID" value="KAF2258627.1"/>
    <property type="molecule type" value="Genomic_DNA"/>
</dbReference>
<dbReference type="InterPro" id="IPR019734">
    <property type="entry name" value="TPR_rpt"/>
</dbReference>
<keyword evidence="5" id="KW-1185">Reference proteome</keyword>
<evidence type="ECO:0000313" key="4">
    <source>
        <dbReference type="EMBL" id="KAF2258627.1"/>
    </source>
</evidence>
<dbReference type="PANTHER" id="PTHR45641:SF19">
    <property type="entry name" value="NEPHROCYSTIN-3"/>
    <property type="match status" value="1"/>
</dbReference>
<sequence>MYQRALEGYEKAWGPDHTSTLSIVNNLGNLYKNQGKLAEGPNHTLILSTVNNLGLLYADQGKLAEAEKMYQRALEGKEKGKLVEAEKMYQRALEGYKKAWGPNYTSTLSTVNNLGLLYADQGKLAEAEKMY</sequence>
<comment type="caution">
    <text evidence="4">The sequence shown here is derived from an EMBL/GenBank/DDBJ whole genome shotgun (WGS) entry which is preliminary data.</text>
</comment>
<gene>
    <name evidence="4" type="ORF">CC78DRAFT_586912</name>
</gene>
<dbReference type="SUPFAM" id="SSF48452">
    <property type="entry name" value="TPR-like"/>
    <property type="match status" value="1"/>
</dbReference>
<evidence type="ECO:0000313" key="5">
    <source>
        <dbReference type="Proteomes" id="UP000800093"/>
    </source>
</evidence>
<dbReference type="OrthoDB" id="626167at2759"/>
<dbReference type="Pfam" id="PF13374">
    <property type="entry name" value="TPR_10"/>
    <property type="match status" value="1"/>
</dbReference>
<proteinExistence type="predicted"/>
<evidence type="ECO:0000256" key="3">
    <source>
        <dbReference type="PROSITE-ProRule" id="PRU00339"/>
    </source>
</evidence>
<protein>
    <submittedName>
        <fullName evidence="4">Uncharacterized protein</fullName>
    </submittedName>
</protein>
<keyword evidence="2 3" id="KW-0802">TPR repeat</keyword>
<dbReference type="Pfam" id="PF13424">
    <property type="entry name" value="TPR_12"/>
    <property type="match status" value="1"/>
</dbReference>
<dbReference type="AlphaFoldDB" id="A0A9P4MXV6"/>